<dbReference type="Proteomes" id="UP000466345">
    <property type="component" value="Unassembled WGS sequence"/>
</dbReference>
<evidence type="ECO:0000259" key="5">
    <source>
        <dbReference type="Pfam" id="PF08386"/>
    </source>
</evidence>
<evidence type="ECO:0000256" key="1">
    <source>
        <dbReference type="ARBA" id="ARBA00010088"/>
    </source>
</evidence>
<keyword evidence="2" id="KW-0732">Signal</keyword>
<dbReference type="PANTHER" id="PTHR43248">
    <property type="entry name" value="2-SUCCINYL-6-HYDROXY-2,4-CYCLOHEXADIENE-1-CARBOXYLATE SYNTHASE"/>
    <property type="match status" value="1"/>
</dbReference>
<reference evidence="6 7" key="1">
    <citation type="submission" date="2019-10" db="EMBL/GenBank/DDBJ databases">
        <title>Streptomyces smaragdinus sp. nov. and Streptomyces fabii sp. nov., isolated from the gut of fungus growing-termite Macrotermes natalensis.</title>
        <authorList>
            <person name="Schwitalla J."/>
            <person name="Benndorf R."/>
            <person name="Martin K."/>
            <person name="De Beer W."/>
            <person name="Kaster A.-K."/>
            <person name="Vollmers J."/>
            <person name="Poulsen M."/>
            <person name="Beemelmanns C."/>
        </authorList>
    </citation>
    <scope>NUCLEOTIDE SEQUENCE [LARGE SCALE GENOMIC DNA]</scope>
    <source>
        <strain evidence="6 7">RB5</strain>
    </source>
</reference>
<keyword evidence="6" id="KW-0645">Protease</keyword>
<comment type="similarity">
    <text evidence="1">Belongs to the peptidase S33 family.</text>
</comment>
<dbReference type="PANTHER" id="PTHR43248:SF29">
    <property type="entry name" value="TRIPEPTIDYL AMINOPEPTIDASE"/>
    <property type="match status" value="1"/>
</dbReference>
<accession>A0A7K0CQ03</accession>
<dbReference type="InterPro" id="IPR013595">
    <property type="entry name" value="Pept_S33_TAP-like_C"/>
</dbReference>
<feature type="domain" description="Peptidase S33 tripeptidyl aminopeptidase-like C-terminal" evidence="5">
    <location>
        <begin position="400"/>
        <end position="499"/>
    </location>
</feature>
<dbReference type="InterPro" id="IPR051601">
    <property type="entry name" value="Serine_prot/Carboxylest_S33"/>
</dbReference>
<evidence type="ECO:0000313" key="7">
    <source>
        <dbReference type="Proteomes" id="UP000466345"/>
    </source>
</evidence>
<feature type="region of interest" description="Disordered" evidence="4">
    <location>
        <begin position="494"/>
        <end position="514"/>
    </location>
</feature>
<proteinExistence type="inferred from homology"/>
<dbReference type="GO" id="GO:0004177">
    <property type="term" value="F:aminopeptidase activity"/>
    <property type="evidence" value="ECO:0007669"/>
    <property type="project" value="UniProtKB-KW"/>
</dbReference>
<evidence type="ECO:0000256" key="3">
    <source>
        <dbReference type="ARBA" id="ARBA00022801"/>
    </source>
</evidence>
<dbReference type="Pfam" id="PF08386">
    <property type="entry name" value="Abhydrolase_4"/>
    <property type="match status" value="1"/>
</dbReference>
<feature type="compositionally biased region" description="Basic and acidic residues" evidence="4">
    <location>
        <begin position="503"/>
        <end position="514"/>
    </location>
</feature>
<dbReference type="Gene3D" id="3.40.50.1820">
    <property type="entry name" value="alpha/beta hydrolase"/>
    <property type="match status" value="1"/>
</dbReference>
<sequence length="514" mass="55404">MLYGILGSLALTGLATAPADSHPQQAARHGVEVAAEHAERAGITFGDCPESEDLPKAVRCGTVNVPLDYADPDGEQLELLVSHTPATGPKRARLGALVFNPGGPGGSGTYFPLLSRLPEWQKLARAYDFTGYAPRGVTPNAPLSCQHPDEFGKAPSNSPQQPTAHDKAAGVEDAKAYAAGCAANRGIEHYTSLNNARDLEVLRAALRQPKLNYLGASYGTYFGALYATLFPERVGRFVFDSAVDPTPRKIWYENNLIQSLAFENRWSDFRRWVAKHDNVYGLGRTEDAVARSYDRVRTAVEKEPAGGKVGSTQLQAAFLRTGYADDFWPTAATALAEYAAGRPAALVDFAAPAPEERAAEENGNAVYTAVECNDAAWPTDFAVWDRDNTRLAVRAPFETWDNVWMNLPCAYWKAPRQRPADVRTAPGELPPVLVLAAERDAATPYEGSKELHRRLAGSTLITERGSGSHGIAGGPNPCVNGHVDAYFLHGTVPDSDASCGPHPEPKAKLETPEA</sequence>
<keyword evidence="3 6" id="KW-0378">Hydrolase</keyword>
<dbReference type="AlphaFoldDB" id="A0A7K0CQ03"/>
<dbReference type="SUPFAM" id="SSF53474">
    <property type="entry name" value="alpha/beta-Hydrolases"/>
    <property type="match status" value="1"/>
</dbReference>
<protein>
    <submittedName>
        <fullName evidence="6">Tripeptidyl aminopeptidase</fullName>
        <ecNumber evidence="6">3.4.14.-</ecNumber>
    </submittedName>
</protein>
<evidence type="ECO:0000313" key="6">
    <source>
        <dbReference type="EMBL" id="MQY15565.1"/>
    </source>
</evidence>
<evidence type="ECO:0000256" key="4">
    <source>
        <dbReference type="SAM" id="MobiDB-lite"/>
    </source>
</evidence>
<organism evidence="6 7">
    <name type="scientific">Streptomyces smaragdinus</name>
    <dbReference type="NCBI Taxonomy" id="2585196"/>
    <lineage>
        <taxon>Bacteria</taxon>
        <taxon>Bacillati</taxon>
        <taxon>Actinomycetota</taxon>
        <taxon>Actinomycetes</taxon>
        <taxon>Kitasatosporales</taxon>
        <taxon>Streptomycetaceae</taxon>
        <taxon>Streptomyces</taxon>
    </lineage>
</organism>
<keyword evidence="7" id="KW-1185">Reference proteome</keyword>
<evidence type="ECO:0000256" key="2">
    <source>
        <dbReference type="ARBA" id="ARBA00022729"/>
    </source>
</evidence>
<keyword evidence="6" id="KW-0031">Aminopeptidase</keyword>
<dbReference type="EC" id="3.4.14.-" evidence="6"/>
<dbReference type="EMBL" id="WEGJ01000035">
    <property type="protein sequence ID" value="MQY15565.1"/>
    <property type="molecule type" value="Genomic_DNA"/>
</dbReference>
<gene>
    <name evidence="6" type="primary">tap_2</name>
    <name evidence="6" type="ORF">SRB5_57480</name>
</gene>
<comment type="caution">
    <text evidence="6">The sequence shown here is derived from an EMBL/GenBank/DDBJ whole genome shotgun (WGS) entry which is preliminary data.</text>
</comment>
<dbReference type="InterPro" id="IPR029058">
    <property type="entry name" value="AB_hydrolase_fold"/>
</dbReference>
<feature type="region of interest" description="Disordered" evidence="4">
    <location>
        <begin position="140"/>
        <end position="169"/>
    </location>
</feature>
<name>A0A7K0CQ03_9ACTN</name>